<gene>
    <name evidence="4" type="ORF">ABVT11_12055</name>
</gene>
<evidence type="ECO:0000256" key="2">
    <source>
        <dbReference type="ARBA" id="ARBA00022763"/>
    </source>
</evidence>
<comment type="similarity">
    <text evidence="1">Belongs to the DNA polymerase type-Y family.</text>
</comment>
<dbReference type="PANTHER" id="PTHR35369">
    <property type="entry name" value="BLR3025 PROTEIN-RELATED"/>
    <property type="match status" value="1"/>
</dbReference>
<protein>
    <submittedName>
        <fullName evidence="4">DNA polymerase Y family protein</fullName>
    </submittedName>
</protein>
<evidence type="ECO:0000259" key="3">
    <source>
        <dbReference type="Pfam" id="PF00817"/>
    </source>
</evidence>
<keyword evidence="2" id="KW-0227">DNA damage</keyword>
<feature type="domain" description="UmuC" evidence="3">
    <location>
        <begin position="24"/>
        <end position="140"/>
    </location>
</feature>
<dbReference type="CDD" id="cd03468">
    <property type="entry name" value="PolY_like"/>
    <property type="match status" value="1"/>
</dbReference>
<keyword evidence="5" id="KW-1185">Reference proteome</keyword>
<reference evidence="4 5" key="1">
    <citation type="submission" date="2024-07" db="EMBL/GenBank/DDBJ databases">
        <title>Uliginosibacterium paludis KCTC:42655.</title>
        <authorList>
            <person name="Kim M.K."/>
        </authorList>
    </citation>
    <scope>NUCLEOTIDE SEQUENCE [LARGE SCALE GENOMIC DNA]</scope>
    <source>
        <strain evidence="4 5">KCTC 42655</strain>
    </source>
</reference>
<evidence type="ECO:0000256" key="1">
    <source>
        <dbReference type="ARBA" id="ARBA00010945"/>
    </source>
</evidence>
<comment type="caution">
    <text evidence="4">The sequence shown here is derived from an EMBL/GenBank/DDBJ whole genome shotgun (WGS) entry which is preliminary data.</text>
</comment>
<dbReference type="Gene3D" id="3.30.70.270">
    <property type="match status" value="1"/>
</dbReference>
<dbReference type="InterPro" id="IPR043502">
    <property type="entry name" value="DNA/RNA_pol_sf"/>
</dbReference>
<organism evidence="4 5">
    <name type="scientific">Uliginosibacterium paludis</name>
    <dbReference type="NCBI Taxonomy" id="1615952"/>
    <lineage>
        <taxon>Bacteria</taxon>
        <taxon>Pseudomonadati</taxon>
        <taxon>Pseudomonadota</taxon>
        <taxon>Betaproteobacteria</taxon>
        <taxon>Rhodocyclales</taxon>
        <taxon>Zoogloeaceae</taxon>
        <taxon>Uliginosibacterium</taxon>
    </lineage>
</organism>
<dbReference type="Pfam" id="PF00817">
    <property type="entry name" value="IMS"/>
    <property type="match status" value="1"/>
</dbReference>
<dbReference type="InterPro" id="IPR043128">
    <property type="entry name" value="Rev_trsase/Diguanyl_cyclase"/>
</dbReference>
<dbReference type="Proteomes" id="UP001548590">
    <property type="component" value="Unassembled WGS sequence"/>
</dbReference>
<evidence type="ECO:0000313" key="4">
    <source>
        <dbReference type="EMBL" id="MET1490560.1"/>
    </source>
</evidence>
<evidence type="ECO:0000313" key="5">
    <source>
        <dbReference type="Proteomes" id="UP001548590"/>
    </source>
</evidence>
<dbReference type="Gene3D" id="3.40.1170.60">
    <property type="match status" value="1"/>
</dbReference>
<dbReference type="InterPro" id="IPR050356">
    <property type="entry name" value="SulA_CellDiv_inhibitor"/>
</dbReference>
<sequence length="473" mass="50914">MLWLCLRLAHLALDVFPPEALPAVAVERQRVVCANAAAEAAGVRAGLGLAAAMALAPGLVVHERQPERELQWLQALACWAEGFTPQVSLAPPDELLLEIGGCLRYFGGLESLRERVRAGLAEQGLAAVQGLAPTPLAAQWLARAGIENACERQADLRSVLSPVPVEVIDDLDAAALRTLASLGVRRLGDLFALPAAGLQRRFGASLCLQLARAGGELPDPRAAFVFPEQFARQLELPAKVADAAMLQFAARRLLAALAGWLAARASGVARCVFMLEHEDGELPSQLELGFAEATADLSRFARVLQERLGQYRLQAPVWRIVLRADDAAPLAGRDQGLFGQEAAQALAPVIERLRARLGAAAVHGLSVVADHRPECASRVVLQARPGAQADPLPRPLWLLPRPRALPERDGVPLQGGALLRLAGPERIESGWWAEGEARVGDVQRDYFIACNPAGEWLWVFRDAAGWWLQGLFA</sequence>
<accession>A0ABV2CRL6</accession>
<dbReference type="EMBL" id="JBEWLZ010000006">
    <property type="protein sequence ID" value="MET1490560.1"/>
    <property type="molecule type" value="Genomic_DNA"/>
</dbReference>
<dbReference type="InterPro" id="IPR001126">
    <property type="entry name" value="UmuC"/>
</dbReference>
<proteinExistence type="inferred from homology"/>
<dbReference type="SUPFAM" id="SSF56672">
    <property type="entry name" value="DNA/RNA polymerases"/>
    <property type="match status" value="1"/>
</dbReference>
<dbReference type="PANTHER" id="PTHR35369:SF2">
    <property type="entry name" value="BLR3025 PROTEIN"/>
    <property type="match status" value="1"/>
</dbReference>
<dbReference type="RefSeq" id="WP_345927761.1">
    <property type="nucleotide sequence ID" value="NZ_JBDIVF010000004.1"/>
</dbReference>
<name>A0ABV2CRL6_9RHOO</name>